<proteinExistence type="predicted"/>
<dbReference type="RefSeq" id="WP_165228071.1">
    <property type="nucleotide sequence ID" value="NZ_CP049257.1"/>
</dbReference>
<dbReference type="GO" id="GO:0009231">
    <property type="term" value="P:riboflavin biosynthetic process"/>
    <property type="evidence" value="ECO:0007669"/>
    <property type="project" value="InterPro"/>
</dbReference>
<dbReference type="KEGG" id="nano:G5V58_01330"/>
<feature type="domain" description="Bacterial bifunctional deaminase-reductase C-terminal" evidence="1">
    <location>
        <begin position="9"/>
        <end position="181"/>
    </location>
</feature>
<dbReference type="SUPFAM" id="SSF53597">
    <property type="entry name" value="Dihydrofolate reductase-like"/>
    <property type="match status" value="1"/>
</dbReference>
<dbReference type="Proteomes" id="UP000502996">
    <property type="component" value="Chromosome"/>
</dbReference>
<organism evidence="2 3">
    <name type="scientific">Nocardioides anomalus</name>
    <dbReference type="NCBI Taxonomy" id="2712223"/>
    <lineage>
        <taxon>Bacteria</taxon>
        <taxon>Bacillati</taxon>
        <taxon>Actinomycetota</taxon>
        <taxon>Actinomycetes</taxon>
        <taxon>Propionibacteriales</taxon>
        <taxon>Nocardioidaceae</taxon>
        <taxon>Nocardioides</taxon>
    </lineage>
</organism>
<evidence type="ECO:0000313" key="2">
    <source>
        <dbReference type="EMBL" id="QIG41592.1"/>
    </source>
</evidence>
<dbReference type="GO" id="GO:0008703">
    <property type="term" value="F:5-amino-6-(5-phosphoribosylamino)uracil reductase activity"/>
    <property type="evidence" value="ECO:0007669"/>
    <property type="project" value="InterPro"/>
</dbReference>
<dbReference type="Gene3D" id="3.40.430.10">
    <property type="entry name" value="Dihydrofolate Reductase, subunit A"/>
    <property type="match status" value="1"/>
</dbReference>
<dbReference type="Pfam" id="PF01872">
    <property type="entry name" value="RibD_C"/>
    <property type="match status" value="1"/>
</dbReference>
<evidence type="ECO:0000259" key="1">
    <source>
        <dbReference type="Pfam" id="PF01872"/>
    </source>
</evidence>
<dbReference type="PANTHER" id="PTHR38011">
    <property type="entry name" value="DIHYDROFOLATE REDUCTASE FAMILY PROTEIN (AFU_ORTHOLOGUE AFUA_8G06820)"/>
    <property type="match status" value="1"/>
</dbReference>
<evidence type="ECO:0000313" key="3">
    <source>
        <dbReference type="Proteomes" id="UP000502996"/>
    </source>
</evidence>
<dbReference type="InterPro" id="IPR024072">
    <property type="entry name" value="DHFR-like_dom_sf"/>
</dbReference>
<dbReference type="InterPro" id="IPR050765">
    <property type="entry name" value="Riboflavin_Biosynth_HTPR"/>
</dbReference>
<keyword evidence="3" id="KW-1185">Reference proteome</keyword>
<dbReference type="InterPro" id="IPR002734">
    <property type="entry name" value="RibDG_C"/>
</dbReference>
<reference evidence="2 3" key="1">
    <citation type="submission" date="2020-02" db="EMBL/GenBank/DDBJ databases">
        <title>Full genome sequence of Nocardioides sp. R-3366.</title>
        <authorList>
            <person name="Im W.-T."/>
        </authorList>
    </citation>
    <scope>NUCLEOTIDE SEQUENCE [LARGE SCALE GENOMIC DNA]</scope>
    <source>
        <strain evidence="2 3">R-3366</strain>
    </source>
</reference>
<accession>A0A6G6W8P9</accession>
<gene>
    <name evidence="2" type="ORF">G5V58_01330</name>
</gene>
<dbReference type="AlphaFoldDB" id="A0A6G6W8P9"/>
<dbReference type="PANTHER" id="PTHR38011:SF11">
    <property type="entry name" value="2,5-DIAMINO-6-RIBOSYLAMINO-4(3H)-PYRIMIDINONE 5'-PHOSPHATE REDUCTASE"/>
    <property type="match status" value="1"/>
</dbReference>
<name>A0A6G6W8P9_9ACTN</name>
<dbReference type="EMBL" id="CP049257">
    <property type="protein sequence ID" value="QIG41592.1"/>
    <property type="molecule type" value="Genomic_DNA"/>
</dbReference>
<sequence length="188" mass="20229">MSLLVVEHLSLDGVLQGPARTDEDPSGGFRHGGWAMAAADDPEPGAAMGRAMRPGFAWLFGRRSYDDVLTHWNGAGGPFRDGLNRTTKYVVTSDPHLAWPHSVQVAGDVAAEVARLRETEDLVVMGSGQLVRTLLEHGLVDELLLFVHPVVLGSGRRLFGDAPDAHRLRLVEATSTASGVLVATYRPD</sequence>
<protein>
    <submittedName>
        <fullName evidence="2">Dihydrofolate reductase</fullName>
    </submittedName>
</protein>